<keyword evidence="1" id="KW-0238">DNA-binding</keyword>
<dbReference type="Gene3D" id="1.10.260.40">
    <property type="entry name" value="lambda repressor-like DNA-binding domains"/>
    <property type="match status" value="1"/>
</dbReference>
<feature type="domain" description="HTH cro/C1-type" evidence="2">
    <location>
        <begin position="5"/>
        <end position="59"/>
    </location>
</feature>
<proteinExistence type="predicted"/>
<evidence type="ECO:0000313" key="4">
    <source>
        <dbReference type="Proteomes" id="UP001438112"/>
    </source>
</evidence>
<dbReference type="PANTHER" id="PTHR46558:SF11">
    <property type="entry name" value="HTH-TYPE TRANSCRIPTIONAL REGULATOR XRE"/>
    <property type="match status" value="1"/>
</dbReference>
<gene>
    <name evidence="3" type="ORF">AP20H10_03400</name>
</gene>
<sequence length="74" mass="8568">MRITLKALRVNYGFTQSQMAEIVGVTGTAWANYENCRTVPNNDVVQRIVKIFHVNYDDLIFSRYVQFNSTKLHA</sequence>
<dbReference type="PANTHER" id="PTHR46558">
    <property type="entry name" value="TRACRIPTIONAL REGULATORY PROTEIN-RELATED-RELATED"/>
    <property type="match status" value="1"/>
</dbReference>
<evidence type="ECO:0000256" key="1">
    <source>
        <dbReference type="ARBA" id="ARBA00023125"/>
    </source>
</evidence>
<dbReference type="SUPFAM" id="SSF47413">
    <property type="entry name" value="lambda repressor-like DNA-binding domains"/>
    <property type="match status" value="1"/>
</dbReference>
<dbReference type="Proteomes" id="UP001438112">
    <property type="component" value="Unassembled WGS sequence"/>
</dbReference>
<dbReference type="PROSITE" id="PS50943">
    <property type="entry name" value="HTH_CROC1"/>
    <property type="match status" value="1"/>
</dbReference>
<keyword evidence="4" id="KW-1185">Reference proteome</keyword>
<dbReference type="InterPro" id="IPR010982">
    <property type="entry name" value="Lambda_DNA-bd_dom_sf"/>
</dbReference>
<dbReference type="CDD" id="cd00093">
    <property type="entry name" value="HTH_XRE"/>
    <property type="match status" value="1"/>
</dbReference>
<protein>
    <recommendedName>
        <fullName evidence="2">HTH cro/C1-type domain-containing protein</fullName>
    </recommendedName>
</protein>
<dbReference type="Pfam" id="PF12844">
    <property type="entry name" value="HTH_19"/>
    <property type="match status" value="1"/>
</dbReference>
<accession>A0ABP9ZGU3</accession>
<dbReference type="EMBL" id="BAABVV010000024">
    <property type="protein sequence ID" value="GAA6113977.1"/>
    <property type="molecule type" value="Genomic_DNA"/>
</dbReference>
<dbReference type="SMART" id="SM00530">
    <property type="entry name" value="HTH_XRE"/>
    <property type="match status" value="1"/>
</dbReference>
<comment type="caution">
    <text evidence="3">The sequence shown here is derived from an EMBL/GenBank/DDBJ whole genome shotgun (WGS) entry which is preliminary data.</text>
</comment>
<name>A0ABP9ZGU3_9LACO</name>
<dbReference type="InterPro" id="IPR001387">
    <property type="entry name" value="Cro/C1-type_HTH"/>
</dbReference>
<dbReference type="RefSeq" id="WP_057198074.1">
    <property type="nucleotide sequence ID" value="NZ_BAABVV010000024.1"/>
</dbReference>
<organism evidence="3 4">
    <name type="scientific">Apilactobacillus apinorum</name>
    <dbReference type="NCBI Taxonomy" id="1218495"/>
    <lineage>
        <taxon>Bacteria</taxon>
        <taxon>Bacillati</taxon>
        <taxon>Bacillota</taxon>
        <taxon>Bacilli</taxon>
        <taxon>Lactobacillales</taxon>
        <taxon>Lactobacillaceae</taxon>
        <taxon>Apilactobacillus</taxon>
    </lineage>
</organism>
<evidence type="ECO:0000313" key="3">
    <source>
        <dbReference type="EMBL" id="GAA6113977.1"/>
    </source>
</evidence>
<evidence type="ECO:0000259" key="2">
    <source>
        <dbReference type="PROSITE" id="PS50943"/>
    </source>
</evidence>
<reference evidence="3 4" key="1">
    <citation type="submission" date="2024-03" db="EMBL/GenBank/DDBJ databases">
        <title>Inconsistent identification of Apilactobacillus kunkeei-related strains obtained by well-developed overall genome related indices.</title>
        <authorList>
            <person name="Maeno S."/>
            <person name="Endo A."/>
        </authorList>
    </citation>
    <scope>NUCLEOTIDE SEQUENCE [LARGE SCALE GENOMIC DNA]</scope>
    <source>
        <strain evidence="3 4">20H-10</strain>
    </source>
</reference>